<dbReference type="PANTHER" id="PTHR12673">
    <property type="entry name" value="FACIOGENITAL DYSPLASIA PROTEIN"/>
    <property type="match status" value="1"/>
</dbReference>
<feature type="domain" description="DH" evidence="3">
    <location>
        <begin position="1"/>
        <end position="165"/>
    </location>
</feature>
<feature type="non-terminal residue" evidence="4">
    <location>
        <position position="1"/>
    </location>
</feature>
<dbReference type="PROSITE" id="PS50003">
    <property type="entry name" value="PH_DOMAIN"/>
    <property type="match status" value="2"/>
</dbReference>
<dbReference type="Pfam" id="PF22697">
    <property type="entry name" value="SOS1_NGEF_PH"/>
    <property type="match status" value="1"/>
</dbReference>
<dbReference type="AlphaFoldDB" id="A0AAD8ZSH5"/>
<proteinExistence type="predicted"/>
<keyword evidence="5" id="KW-1185">Reference proteome</keyword>
<dbReference type="Proteomes" id="UP001239994">
    <property type="component" value="Unassembled WGS sequence"/>
</dbReference>
<dbReference type="SMART" id="SM00233">
    <property type="entry name" value="PH"/>
    <property type="match status" value="2"/>
</dbReference>
<accession>A0AAD8ZSH5</accession>
<feature type="domain" description="PH" evidence="2">
    <location>
        <begin position="194"/>
        <end position="288"/>
    </location>
</feature>
<protein>
    <recommendedName>
        <fullName evidence="6">FYVE, RhoGEF and PH domain containing 6</fullName>
    </recommendedName>
</protein>
<dbReference type="InterPro" id="IPR000219">
    <property type="entry name" value="DH_dom"/>
</dbReference>
<dbReference type="Gene3D" id="1.20.900.10">
    <property type="entry name" value="Dbl homology (DH) domain"/>
    <property type="match status" value="1"/>
</dbReference>
<dbReference type="InterPro" id="IPR035899">
    <property type="entry name" value="DBL_dom_sf"/>
</dbReference>
<gene>
    <name evidence="4" type="ORF">P4O66_020425</name>
</gene>
<dbReference type="GO" id="GO:0005737">
    <property type="term" value="C:cytoplasm"/>
    <property type="evidence" value="ECO:0007669"/>
    <property type="project" value="TreeGrafter"/>
</dbReference>
<dbReference type="GO" id="GO:0005085">
    <property type="term" value="F:guanyl-nucleotide exchange factor activity"/>
    <property type="evidence" value="ECO:0007669"/>
    <property type="project" value="InterPro"/>
</dbReference>
<feature type="region of interest" description="Disordered" evidence="1">
    <location>
        <begin position="357"/>
        <end position="379"/>
    </location>
</feature>
<dbReference type="SUPFAM" id="SSF48065">
    <property type="entry name" value="DBL homology domain (DH-domain)"/>
    <property type="match status" value="1"/>
</dbReference>
<dbReference type="InterPro" id="IPR011993">
    <property type="entry name" value="PH-like_dom_sf"/>
</dbReference>
<evidence type="ECO:0000259" key="2">
    <source>
        <dbReference type="PROSITE" id="PS50003"/>
    </source>
</evidence>
<dbReference type="SUPFAM" id="SSF50729">
    <property type="entry name" value="PH domain-like"/>
    <property type="match status" value="2"/>
</dbReference>
<dbReference type="EMBL" id="JAROKS010000004">
    <property type="protein sequence ID" value="KAK1804396.1"/>
    <property type="molecule type" value="Genomic_DNA"/>
</dbReference>
<dbReference type="InterPro" id="IPR055251">
    <property type="entry name" value="SOS1_NGEF_PH"/>
</dbReference>
<dbReference type="InterPro" id="IPR001849">
    <property type="entry name" value="PH_domain"/>
</dbReference>
<evidence type="ECO:0000256" key="1">
    <source>
        <dbReference type="SAM" id="MobiDB-lite"/>
    </source>
</evidence>
<evidence type="ECO:0000313" key="5">
    <source>
        <dbReference type="Proteomes" id="UP001239994"/>
    </source>
</evidence>
<name>A0AAD8ZSH5_9TELE</name>
<evidence type="ECO:0008006" key="6">
    <source>
        <dbReference type="Google" id="ProtNLM"/>
    </source>
</evidence>
<dbReference type="SMART" id="SM00325">
    <property type="entry name" value="RhoGEF"/>
    <property type="match status" value="1"/>
</dbReference>
<dbReference type="Gene3D" id="2.30.29.30">
    <property type="entry name" value="Pleckstrin-homology domain (PH domain)/Phosphotyrosine-binding domain (PTB)"/>
    <property type="match status" value="2"/>
</dbReference>
<dbReference type="Pfam" id="PF00621">
    <property type="entry name" value="RhoGEF"/>
    <property type="match status" value="1"/>
</dbReference>
<sequence>SFRDAVLKASFQLGKPVIEERVLNQILSSLPQLYELNCDLLRELDDRMAHWNENSGVADIFLKKGPYLKMYTSYICEFDKNVALLEEQCKKNPAFAKVVREFESSPCCANLALKHYMLKPIQRLPQYQLLLSDYLKNLNENSPDYKNTKAALSIVKGVTNHANESMKQGDNFQKLMQVQCRLTGQHEIVQPGRVLLKEGTLMKLSRKVMQPIMLFLFNDTLLYTTSVQSGQYKLKSMLSLAGMKVSKPSQEGYQNELNIESVERSFILSASSPASRDEWLEAISAAIDDYAKKKISFNSSKSHEEVLSLAHRGQRWPRQHTSAGVQSSYLDPRPADLNVYDLHMCVHSNLEEASLPSLRQGNQTPGSFLSPNAKPSSTFPFRRQKKIPAALKEVSANTNKPSMSGYMERMKANKKPWKRLWFVIKNKVLYTYAASEDVAALESLPLLGFSLREKESGSFQQFWLYHKDVLFYTFKTDDSIIYHRQAYRLFHKVVALHQSFQ</sequence>
<dbReference type="InterPro" id="IPR051092">
    <property type="entry name" value="FYVE_RhoGEF_PH"/>
</dbReference>
<evidence type="ECO:0000259" key="3">
    <source>
        <dbReference type="PROSITE" id="PS50010"/>
    </source>
</evidence>
<dbReference type="PANTHER" id="PTHR12673:SF12">
    <property type="entry name" value="FYVE, RHOGEF AND PH DOMAIN-CONTAINING PROTEIN 6"/>
    <property type="match status" value="1"/>
</dbReference>
<evidence type="ECO:0000313" key="4">
    <source>
        <dbReference type="EMBL" id="KAK1804396.1"/>
    </source>
</evidence>
<dbReference type="PROSITE" id="PS50010">
    <property type="entry name" value="DH_2"/>
    <property type="match status" value="1"/>
</dbReference>
<feature type="domain" description="PH" evidence="2">
    <location>
        <begin position="400"/>
        <end position="501"/>
    </location>
</feature>
<organism evidence="4 5">
    <name type="scientific">Electrophorus voltai</name>
    <dbReference type="NCBI Taxonomy" id="2609070"/>
    <lineage>
        <taxon>Eukaryota</taxon>
        <taxon>Metazoa</taxon>
        <taxon>Chordata</taxon>
        <taxon>Craniata</taxon>
        <taxon>Vertebrata</taxon>
        <taxon>Euteleostomi</taxon>
        <taxon>Actinopterygii</taxon>
        <taxon>Neopterygii</taxon>
        <taxon>Teleostei</taxon>
        <taxon>Ostariophysi</taxon>
        <taxon>Gymnotiformes</taxon>
        <taxon>Gymnotoidei</taxon>
        <taxon>Gymnotidae</taxon>
        <taxon>Electrophorus</taxon>
    </lineage>
</organism>
<reference evidence="4" key="1">
    <citation type="submission" date="2023-03" db="EMBL/GenBank/DDBJ databases">
        <title>Electrophorus voltai genome.</title>
        <authorList>
            <person name="Bian C."/>
        </authorList>
    </citation>
    <scope>NUCLEOTIDE SEQUENCE</scope>
    <source>
        <strain evidence="4">CB-2022</strain>
        <tissue evidence="4">Muscle</tissue>
    </source>
</reference>
<comment type="caution">
    <text evidence="4">The sequence shown here is derived from an EMBL/GenBank/DDBJ whole genome shotgun (WGS) entry which is preliminary data.</text>
</comment>
<dbReference type="CDD" id="cd00160">
    <property type="entry name" value="RhoGEF"/>
    <property type="match status" value="1"/>
</dbReference>